<dbReference type="AlphaFoldDB" id="A0A0K1SB37"/>
<sequence length="77" mass="8770">MNSSRYALFVPQIASFLLMAPLSTLAETPESFDGSELKSTTSKIEFSQEFSQEIYKKDLRISFPPPMPYKRRSAIAF</sequence>
<dbReference type="Proteomes" id="UP000068167">
    <property type="component" value="Chromosome"/>
</dbReference>
<dbReference type="PATRIC" id="fig|1638788.3.peg.6524"/>
<organism evidence="2 3">
    <name type="scientific">Microcystis panniformis FACHB-1757</name>
    <dbReference type="NCBI Taxonomy" id="1638788"/>
    <lineage>
        <taxon>Bacteria</taxon>
        <taxon>Bacillati</taxon>
        <taxon>Cyanobacteriota</taxon>
        <taxon>Cyanophyceae</taxon>
        <taxon>Oscillatoriophycideae</taxon>
        <taxon>Chroococcales</taxon>
        <taxon>Microcystaceae</taxon>
        <taxon>Microcystis</taxon>
    </lineage>
</organism>
<gene>
    <name evidence="2" type="ORF">VL20_6499</name>
</gene>
<keyword evidence="3" id="KW-1185">Reference proteome</keyword>
<feature type="signal peptide" evidence="1">
    <location>
        <begin position="1"/>
        <end position="26"/>
    </location>
</feature>
<dbReference type="EMBL" id="CP011339">
    <property type="protein sequence ID" value="AKV71216.1"/>
    <property type="molecule type" value="Genomic_DNA"/>
</dbReference>
<keyword evidence="1" id="KW-0732">Signal</keyword>
<evidence type="ECO:0000313" key="2">
    <source>
        <dbReference type="EMBL" id="AKV71216.1"/>
    </source>
</evidence>
<accession>A0A0K1SB37</accession>
<dbReference type="KEGG" id="mpk:VL20_6499"/>
<feature type="chain" id="PRO_5005468572" evidence="1">
    <location>
        <begin position="27"/>
        <end position="77"/>
    </location>
</feature>
<evidence type="ECO:0000256" key="1">
    <source>
        <dbReference type="SAM" id="SignalP"/>
    </source>
</evidence>
<evidence type="ECO:0000313" key="3">
    <source>
        <dbReference type="Proteomes" id="UP000068167"/>
    </source>
</evidence>
<proteinExistence type="predicted"/>
<reference evidence="2 3" key="1">
    <citation type="journal article" date="2016" name="Stand. Genomic Sci.">
        <title>Complete genome sequence and genomic characterization of Microcystis panniformis FACHB 1757 by third-generation sequencing.</title>
        <authorList>
            <person name="Zhang J.Y."/>
            <person name="Guan R."/>
            <person name="Zhang H.J."/>
            <person name="Li H."/>
            <person name="Xiao P."/>
            <person name="Yu G.L."/>
            <person name="Du L."/>
            <person name="Cao D.M."/>
            <person name="Zhu B.C."/>
            <person name="Li R.H."/>
            <person name="Lu Z.H."/>
        </authorList>
    </citation>
    <scope>NUCLEOTIDE SEQUENCE [LARGE SCALE GENOMIC DNA]</scope>
    <source>
        <strain evidence="2 3">FACHB-1757</strain>
    </source>
</reference>
<name>A0A0K1SB37_9CHRO</name>
<protein>
    <submittedName>
        <fullName evidence="2">Type IV pilus biogenesis protein PilQ</fullName>
    </submittedName>
</protein>